<keyword evidence="1 11" id="KW-0813">Transport</keyword>
<comment type="cofactor">
    <cofactor evidence="11 12">
        <name>FMN</name>
        <dbReference type="ChEBI" id="CHEBI:58210"/>
    </cofactor>
    <text evidence="11 12">Binds 1 FMN per subunit.</text>
</comment>
<dbReference type="PANTHER" id="PTHR19384:SF128">
    <property type="entry name" value="NADPH OXIDOREDUCTASE A"/>
    <property type="match status" value="1"/>
</dbReference>
<name>A0A4R1FNQ3_9PAST</name>
<dbReference type="PROSITE" id="PS51384">
    <property type="entry name" value="FAD_FR"/>
    <property type="match status" value="1"/>
</dbReference>
<dbReference type="GO" id="GO:0004783">
    <property type="term" value="F:sulfite reductase (NADPH) activity"/>
    <property type="evidence" value="ECO:0007669"/>
    <property type="project" value="UniProtKB-EC"/>
</dbReference>
<evidence type="ECO:0000256" key="5">
    <source>
        <dbReference type="ARBA" id="ARBA00022827"/>
    </source>
</evidence>
<dbReference type="GO" id="GO:0005829">
    <property type="term" value="C:cytosol"/>
    <property type="evidence" value="ECO:0007669"/>
    <property type="project" value="TreeGrafter"/>
</dbReference>
<evidence type="ECO:0000256" key="9">
    <source>
        <dbReference type="ARBA" id="ARBA00023192"/>
    </source>
</evidence>
<dbReference type="Gene3D" id="2.40.30.10">
    <property type="entry name" value="Translation factors"/>
    <property type="match status" value="1"/>
</dbReference>
<dbReference type="Gene3D" id="3.40.50.360">
    <property type="match status" value="1"/>
</dbReference>
<dbReference type="InterPro" id="IPR001433">
    <property type="entry name" value="OxRdtase_FAD/NAD-bd"/>
</dbReference>
<evidence type="ECO:0000256" key="4">
    <source>
        <dbReference type="ARBA" id="ARBA00022643"/>
    </source>
</evidence>
<dbReference type="CDD" id="cd06199">
    <property type="entry name" value="SiR"/>
    <property type="match status" value="1"/>
</dbReference>
<evidence type="ECO:0000313" key="16">
    <source>
        <dbReference type="Proteomes" id="UP000294702"/>
    </source>
</evidence>
<feature type="binding site" evidence="12">
    <location>
        <position position="566"/>
    </location>
    <ligand>
        <name>NADP(+)</name>
        <dbReference type="ChEBI" id="CHEBI:58349"/>
    </ligand>
</feature>
<dbReference type="PRINTS" id="PR00371">
    <property type="entry name" value="FPNCR"/>
</dbReference>
<feature type="binding site" evidence="12">
    <location>
        <position position="604"/>
    </location>
    <ligand>
        <name>FAD</name>
        <dbReference type="ChEBI" id="CHEBI:57692"/>
    </ligand>
</feature>
<dbReference type="Pfam" id="PF00175">
    <property type="entry name" value="NAD_binding_1"/>
    <property type="match status" value="1"/>
</dbReference>
<comment type="caution">
    <text evidence="15">The sequence shown here is derived from an EMBL/GenBank/DDBJ whole genome shotgun (WGS) entry which is preliminary data.</text>
</comment>
<proteinExistence type="predicted"/>
<evidence type="ECO:0000256" key="3">
    <source>
        <dbReference type="ARBA" id="ARBA00022630"/>
    </source>
</evidence>
<accession>A0A4R1FNQ3</accession>
<feature type="domain" description="FAD-binding FR-type" evidence="14">
    <location>
        <begin position="239"/>
        <end position="453"/>
    </location>
</feature>
<evidence type="ECO:0000256" key="10">
    <source>
        <dbReference type="ARBA" id="ARBA00052219"/>
    </source>
</evidence>
<evidence type="ECO:0000256" key="7">
    <source>
        <dbReference type="ARBA" id="ARBA00022982"/>
    </source>
</evidence>
<dbReference type="AlphaFoldDB" id="A0A4R1FNQ3"/>
<dbReference type="NCBIfam" id="TIGR01931">
    <property type="entry name" value="cysJ"/>
    <property type="match status" value="1"/>
</dbReference>
<dbReference type="PRINTS" id="PR00369">
    <property type="entry name" value="FLAVODOXIN"/>
</dbReference>
<comment type="function">
    <text evidence="11">Component of the sulfite reductase complex that catalyzes the 6-electron reduction of sulfite to sulfide. This is one of several activities required for the biosynthesis of L-cysteine from sulfate. The flavoprotein component catalyzes the electron flow from NADPH -&gt; FAD -&gt; FMN to the hemoprotein component.</text>
</comment>
<dbReference type="PIRSF" id="PIRSF000207">
    <property type="entry name" value="SiR-FP_CysJ"/>
    <property type="match status" value="1"/>
</dbReference>
<keyword evidence="5 11" id="KW-0274">FAD</keyword>
<dbReference type="Gene3D" id="3.40.50.80">
    <property type="entry name" value="Nucleotide-binding domain of ferredoxin-NADP reductase (FNR) module"/>
    <property type="match status" value="1"/>
</dbReference>
<keyword evidence="16" id="KW-1185">Reference proteome</keyword>
<dbReference type="RefSeq" id="WP_132691668.1">
    <property type="nucleotide sequence ID" value="NZ_SMFT01000005.1"/>
</dbReference>
<keyword evidence="2 11" id="KW-0028">Amino-acid biosynthesis</keyword>
<evidence type="ECO:0000256" key="11">
    <source>
        <dbReference type="PIRNR" id="PIRNR000207"/>
    </source>
</evidence>
<dbReference type="SUPFAM" id="SSF52218">
    <property type="entry name" value="Flavoproteins"/>
    <property type="match status" value="1"/>
</dbReference>
<dbReference type="EC" id="1.8.1.2" evidence="11"/>
<dbReference type="Pfam" id="PF00667">
    <property type="entry name" value="FAD_binding_1"/>
    <property type="match status" value="1"/>
</dbReference>
<organism evidence="15 16">
    <name type="scientific">Volucribacter psittacicida</name>
    <dbReference type="NCBI Taxonomy" id="203482"/>
    <lineage>
        <taxon>Bacteria</taxon>
        <taxon>Pseudomonadati</taxon>
        <taxon>Pseudomonadota</taxon>
        <taxon>Gammaproteobacteria</taxon>
        <taxon>Pasteurellales</taxon>
        <taxon>Pasteurellaceae</taxon>
        <taxon>Volucribacter</taxon>
    </lineage>
</organism>
<dbReference type="InterPro" id="IPR017927">
    <property type="entry name" value="FAD-bd_FR_type"/>
</dbReference>
<evidence type="ECO:0000259" key="13">
    <source>
        <dbReference type="PROSITE" id="PS50902"/>
    </source>
</evidence>
<evidence type="ECO:0000313" key="15">
    <source>
        <dbReference type="EMBL" id="TCJ95820.1"/>
    </source>
</evidence>
<dbReference type="InterPro" id="IPR023173">
    <property type="entry name" value="NADPH_Cyt_P450_Rdtase_alpha"/>
</dbReference>
<dbReference type="EMBL" id="SMFT01000005">
    <property type="protein sequence ID" value="TCJ95820.1"/>
    <property type="molecule type" value="Genomic_DNA"/>
</dbReference>
<dbReference type="SUPFAM" id="SSF63380">
    <property type="entry name" value="Riboflavin synthase domain-like"/>
    <property type="match status" value="1"/>
</dbReference>
<feature type="binding site" evidence="12">
    <location>
        <position position="415"/>
    </location>
    <ligand>
        <name>FAD</name>
        <dbReference type="ChEBI" id="CHEBI:57692"/>
    </ligand>
</feature>
<evidence type="ECO:0000256" key="1">
    <source>
        <dbReference type="ARBA" id="ARBA00022448"/>
    </source>
</evidence>
<dbReference type="PANTHER" id="PTHR19384">
    <property type="entry name" value="NITRIC OXIDE SYNTHASE-RELATED"/>
    <property type="match status" value="1"/>
</dbReference>
<comment type="pathway">
    <text evidence="11">Sulfur metabolism; hydrogen sulfide biosynthesis; hydrogen sulfide from sulfite (NADPH route): step 1/1.</text>
</comment>
<dbReference type="InterPro" id="IPR010199">
    <property type="entry name" value="CysJ"/>
</dbReference>
<keyword evidence="9 11" id="KW-0198">Cysteine biosynthesis</keyword>
<dbReference type="PROSITE" id="PS50902">
    <property type="entry name" value="FLAVODOXIN_LIKE"/>
    <property type="match status" value="1"/>
</dbReference>
<evidence type="ECO:0000256" key="2">
    <source>
        <dbReference type="ARBA" id="ARBA00022605"/>
    </source>
</evidence>
<dbReference type="InterPro" id="IPR003097">
    <property type="entry name" value="CysJ-like_FAD-binding"/>
</dbReference>
<sequence>MSKIDLPFQPEQLQLLQQCLQQSDARQLAWLSGYCWALSAQQGNATQEIAQNLSPNQTALQAEPLKVTVLSASQTGNAKGVADQLAQALQAVGIEVQRKNAGDYKAKQIADETLLLLVSSTQGDGEPPEEAVSLYKYLFGKKAPQLAQLSFAVLGLGDSSYPDFCQAGKDFDRRLTELGATPLLERVDCDLDFNEQAEQWIAQVVTLCQQKQGQTQQLQAVNVSNETVATTQVSPYNKQNPFTASLSVNQKITSRQAEKDVRHLEIDLAGSGLQYQAGDALGVWFENDPNLVAEVLQAVQLNGDEQVSINNAPVTLRQALISQLELTQNTTVFVKKYAELSQYNALQDLVADPQKLNDYVQQTPLIGVLQHYPTALTGEQLVSLLRPLTPRLYSIASAQAEVGEEVHLTVGVVRYQYDDKARTGGASGYLADRVEEDGEVKVFIEPNAHFRLPQDNSKPIIMIGSGTGIAPFRAFIQQRIAEEAEGQNWLIFGNQRSTDDFLYQLEWQEAAKQGYLHKYSFAWSREQQEKVYVQHKILQEATALWQWLQQGAYIYVCGDASKMAKDVENALIQAVAQAGAMSLEQAEDYIEQLREDKRYQRDVY</sequence>
<feature type="binding site" evidence="12">
    <location>
        <begin position="424"/>
        <end position="427"/>
    </location>
    <ligand>
        <name>FAD</name>
        <dbReference type="ChEBI" id="CHEBI:57692"/>
    </ligand>
</feature>
<feature type="binding site" evidence="12">
    <location>
        <begin position="120"/>
        <end position="123"/>
    </location>
    <ligand>
        <name>FMN</name>
        <dbReference type="ChEBI" id="CHEBI:58210"/>
    </ligand>
</feature>
<dbReference type="InterPro" id="IPR029039">
    <property type="entry name" value="Flavoprotein-like_sf"/>
</dbReference>
<keyword evidence="4 11" id="KW-0288">FMN</keyword>
<dbReference type="InterPro" id="IPR008254">
    <property type="entry name" value="Flavodoxin/NO_synth"/>
</dbReference>
<dbReference type="NCBIfam" id="NF008197">
    <property type="entry name" value="PRK10953.1"/>
    <property type="match status" value="1"/>
</dbReference>
<dbReference type="GO" id="GO:0010181">
    <property type="term" value="F:FMN binding"/>
    <property type="evidence" value="ECO:0007669"/>
    <property type="project" value="InterPro"/>
</dbReference>
<protein>
    <recommendedName>
        <fullName evidence="11">Sulfite reductase [NADPH] flavoprotein alpha-component</fullName>
        <shortName evidence="11">SiR-FP</shortName>
        <ecNumber evidence="11">1.8.1.2</ecNumber>
    </recommendedName>
</protein>
<feature type="binding site" evidence="12">
    <location>
        <begin position="524"/>
        <end position="525"/>
    </location>
    <ligand>
        <name>NADP(+)</name>
        <dbReference type="ChEBI" id="CHEBI:58349"/>
    </ligand>
</feature>
<comment type="catalytic activity">
    <reaction evidence="10 11">
        <text>hydrogen sulfide + 3 NADP(+) + 3 H2O = sulfite + 3 NADPH + 4 H(+)</text>
        <dbReference type="Rhea" id="RHEA:13801"/>
        <dbReference type="ChEBI" id="CHEBI:15377"/>
        <dbReference type="ChEBI" id="CHEBI:15378"/>
        <dbReference type="ChEBI" id="CHEBI:17359"/>
        <dbReference type="ChEBI" id="CHEBI:29919"/>
        <dbReference type="ChEBI" id="CHEBI:57783"/>
        <dbReference type="ChEBI" id="CHEBI:58349"/>
        <dbReference type="EC" id="1.8.1.2"/>
    </reaction>
</comment>
<dbReference type="GO" id="GO:0070814">
    <property type="term" value="P:hydrogen sulfide biosynthetic process"/>
    <property type="evidence" value="ECO:0007669"/>
    <property type="project" value="UniProtKB-UniPathway"/>
</dbReference>
<dbReference type="GO" id="GO:0019344">
    <property type="term" value="P:cysteine biosynthetic process"/>
    <property type="evidence" value="ECO:0007669"/>
    <property type="project" value="UniProtKB-KW"/>
</dbReference>
<evidence type="ECO:0000256" key="6">
    <source>
        <dbReference type="ARBA" id="ARBA00022857"/>
    </source>
</evidence>
<keyword evidence="8 11" id="KW-0560">Oxidoreductase</keyword>
<gene>
    <name evidence="15" type="ORF">EV694_1819</name>
</gene>
<feature type="binding site" evidence="12">
    <location>
        <begin position="73"/>
        <end position="78"/>
    </location>
    <ligand>
        <name>FMN</name>
        <dbReference type="ChEBI" id="CHEBI:58210"/>
    </ligand>
</feature>
<feature type="binding site" evidence="12">
    <location>
        <begin position="409"/>
        <end position="411"/>
    </location>
    <ligand>
        <name>FAD</name>
        <dbReference type="ChEBI" id="CHEBI:57692"/>
    </ligand>
</feature>
<dbReference type="FunFam" id="3.40.50.80:FF:000001">
    <property type="entry name" value="NADPH--cytochrome P450 reductase 1"/>
    <property type="match status" value="1"/>
</dbReference>
<dbReference type="InterPro" id="IPR017938">
    <property type="entry name" value="Riboflavin_synthase-like_b-brl"/>
</dbReference>
<dbReference type="Pfam" id="PF00258">
    <property type="entry name" value="Flavodoxin_1"/>
    <property type="match status" value="1"/>
</dbReference>
<dbReference type="Proteomes" id="UP000294702">
    <property type="component" value="Unassembled WGS sequence"/>
</dbReference>
<evidence type="ECO:0000259" key="14">
    <source>
        <dbReference type="PROSITE" id="PS51384"/>
    </source>
</evidence>
<reference evidence="15 16" key="1">
    <citation type="submission" date="2019-03" db="EMBL/GenBank/DDBJ databases">
        <title>Genomic Encyclopedia of Type Strains, Phase IV (KMG-IV): sequencing the most valuable type-strain genomes for metagenomic binning, comparative biology and taxonomic classification.</title>
        <authorList>
            <person name="Goeker M."/>
        </authorList>
    </citation>
    <scope>NUCLEOTIDE SEQUENCE [LARGE SCALE GENOMIC DNA]</scope>
    <source>
        <strain evidence="15 16">DSM 15534</strain>
    </source>
</reference>
<feature type="binding site" evidence="12">
    <location>
        <begin position="156"/>
        <end position="165"/>
    </location>
    <ligand>
        <name>FMN</name>
        <dbReference type="ChEBI" id="CHEBI:58210"/>
    </ligand>
</feature>
<dbReference type="UniPathway" id="UPA00140">
    <property type="reaction ID" value="UER00207"/>
</dbReference>
<feature type="domain" description="Flavodoxin-like" evidence="13">
    <location>
        <begin position="67"/>
        <end position="205"/>
    </location>
</feature>
<feature type="binding site" evidence="12">
    <location>
        <position position="327"/>
    </location>
    <ligand>
        <name>FAD</name>
        <dbReference type="ChEBI" id="CHEBI:57692"/>
    </ligand>
</feature>
<dbReference type="InterPro" id="IPR001094">
    <property type="entry name" value="Flavdoxin-like"/>
</dbReference>
<dbReference type="GO" id="GO:0050660">
    <property type="term" value="F:flavin adenine dinucleotide binding"/>
    <property type="evidence" value="ECO:0007669"/>
    <property type="project" value="InterPro"/>
</dbReference>
<dbReference type="SUPFAM" id="SSF52343">
    <property type="entry name" value="Ferredoxin reductase-like, C-terminal NADP-linked domain"/>
    <property type="match status" value="1"/>
</dbReference>
<evidence type="ECO:0000256" key="12">
    <source>
        <dbReference type="PIRSR" id="PIRSR000207-1"/>
    </source>
</evidence>
<dbReference type="Gene3D" id="1.20.990.10">
    <property type="entry name" value="NADPH-cytochrome p450 Reductase, Chain A, domain 3"/>
    <property type="match status" value="1"/>
</dbReference>
<dbReference type="InterPro" id="IPR001709">
    <property type="entry name" value="Flavoprot_Pyr_Nucl_cyt_Rdtase"/>
</dbReference>
<keyword evidence="7 11" id="KW-0249">Electron transport</keyword>
<feature type="binding site" evidence="12">
    <location>
        <begin position="391"/>
        <end position="394"/>
    </location>
    <ligand>
        <name>FAD</name>
        <dbReference type="ChEBI" id="CHEBI:57692"/>
    </ligand>
</feature>
<dbReference type="InterPro" id="IPR039261">
    <property type="entry name" value="FNR_nucleotide-bd"/>
</dbReference>
<evidence type="ECO:0000256" key="8">
    <source>
        <dbReference type="ARBA" id="ARBA00023002"/>
    </source>
</evidence>
<keyword evidence="6 11" id="KW-0521">NADP</keyword>
<feature type="binding site" evidence="12">
    <location>
        <begin position="530"/>
        <end position="534"/>
    </location>
    <ligand>
        <name>NADP(+)</name>
        <dbReference type="ChEBI" id="CHEBI:58349"/>
    </ligand>
</feature>
<comment type="subunit">
    <text evidence="11">Alpha(8)-beta(8). The alpha component is a flavoprotein, the beta component is a hemoprotein.</text>
</comment>
<comment type="cofactor">
    <cofactor evidence="11 12">
        <name>FAD</name>
        <dbReference type="ChEBI" id="CHEBI:57692"/>
    </cofactor>
    <text evidence="11 12">Binds 1 FAD per subunit.</text>
</comment>
<dbReference type="OrthoDB" id="9816402at2"/>
<keyword evidence="3 11" id="KW-0285">Flavoprotein</keyword>